<name>A0A699VBA2_TANCI</name>
<comment type="caution">
    <text evidence="1">The sequence shown here is derived from an EMBL/GenBank/DDBJ whole genome shotgun (WGS) entry which is preliminary data.</text>
</comment>
<accession>A0A699VBA2</accession>
<sequence>MNNGKAAYELKGKFLDDLRNNTFSGTNGEDTVKYIEYFLEIVDPLVLPN</sequence>
<dbReference type="EMBL" id="BKCJ011405273">
    <property type="protein sequence ID" value="GFD30566.1"/>
    <property type="molecule type" value="Genomic_DNA"/>
</dbReference>
<dbReference type="AlphaFoldDB" id="A0A699VBA2"/>
<feature type="non-terminal residue" evidence="1">
    <location>
        <position position="49"/>
    </location>
</feature>
<evidence type="ECO:0000313" key="1">
    <source>
        <dbReference type="EMBL" id="GFD30566.1"/>
    </source>
</evidence>
<protein>
    <submittedName>
        <fullName evidence="1">Uncharacterized protein</fullName>
    </submittedName>
</protein>
<proteinExistence type="predicted"/>
<organism evidence="1">
    <name type="scientific">Tanacetum cinerariifolium</name>
    <name type="common">Dalmatian daisy</name>
    <name type="synonym">Chrysanthemum cinerariifolium</name>
    <dbReference type="NCBI Taxonomy" id="118510"/>
    <lineage>
        <taxon>Eukaryota</taxon>
        <taxon>Viridiplantae</taxon>
        <taxon>Streptophyta</taxon>
        <taxon>Embryophyta</taxon>
        <taxon>Tracheophyta</taxon>
        <taxon>Spermatophyta</taxon>
        <taxon>Magnoliopsida</taxon>
        <taxon>eudicotyledons</taxon>
        <taxon>Gunneridae</taxon>
        <taxon>Pentapetalae</taxon>
        <taxon>asterids</taxon>
        <taxon>campanulids</taxon>
        <taxon>Asterales</taxon>
        <taxon>Asteraceae</taxon>
        <taxon>Asteroideae</taxon>
        <taxon>Anthemideae</taxon>
        <taxon>Anthemidinae</taxon>
        <taxon>Tanacetum</taxon>
    </lineage>
</organism>
<gene>
    <name evidence="1" type="ORF">Tci_902535</name>
</gene>
<reference evidence="1" key="1">
    <citation type="journal article" date="2019" name="Sci. Rep.">
        <title>Draft genome of Tanacetum cinerariifolium, the natural source of mosquito coil.</title>
        <authorList>
            <person name="Yamashiro T."/>
            <person name="Shiraishi A."/>
            <person name="Satake H."/>
            <person name="Nakayama K."/>
        </authorList>
    </citation>
    <scope>NUCLEOTIDE SEQUENCE</scope>
</reference>